<protein>
    <recommendedName>
        <fullName evidence="3">Large polyvalent protein associated domain-containing protein</fullName>
    </recommendedName>
</protein>
<proteinExistence type="predicted"/>
<accession>A0A6M3IV82</accession>
<name>A0A6M3IV82_9ZZZZ</name>
<dbReference type="AlphaFoldDB" id="A0A6M3IV82"/>
<evidence type="ECO:0000313" key="1">
    <source>
        <dbReference type="EMBL" id="QJA61158.1"/>
    </source>
</evidence>
<evidence type="ECO:0008006" key="3">
    <source>
        <dbReference type="Google" id="ProtNLM"/>
    </source>
</evidence>
<sequence length="996" mass="111817">MPDLQYLIDQMDDRDLEYFKDQYRQKMPQLSLEQQQTVLSRIQGIPRLADLYSPKAEEKETDVWWTKPLEVLSWPSEKLQEHVVTPMMAPFTEPMRGIDVPWWGVPGTPLGIIRGLTQYQPGSSQRQAYEEWESPTWHTGINLPFNMGEWDISVKGAVEFAPWLAVPPVAKVATALRGFGTAGKIAAGALAPAVATEKALVYPLTKLTSIIKAAKRVRGAIAPIRAVEKGERFGLAEEAWRGGEGVAGFRAGLEKLKGEYTPPQFAADLEQLSSKDVDIIFNAIRDMEAGMGDKISLGKGIQKIFTQVVPQDHEIALIEKYLSPDLAKALVDVSKSGAKKAFEIGLDAANAPRAILASFDLSGLLRQGGILATRHPLDTAKSVAPMLRAFAGNKFAQQADDVMRQLPHFQLGERAGLYIAPTTEKVGAALATHEEMFMSRLVHRLPVIGTITKASERAYVTVLNQIRARVWETTVSMWERIGAEITDVDLEDLAKFINYATGRGNLGKLGTGNIGPLLNATFFAPRLILSRVQLPTLLFSRSPLVRKEAWQTLTTFLGTGTALLSLLELSGRATIELDPRSADAGKAKIGATRLDFWTGYLQYARFITQFITAQRKTQSGNISELNRLELVQRFAQSKFAPAVGLITDILSGESYMGESMELDTMDLGKQAWNRLVPLFVQDMADAINMDGLAGGFTAAPALFGVGVVTYTDDVKKIQAELAKPLGANWDDLDKETKLRLEHESPELKKALEERDVKTRGTTYSNYYANGQGIEKIYQQKALEHVAKFKLNGDGKELREAMSVLNNGKRLMYAQREGAEEFAEIAERNLKPLTDEDWAKMHPNDRAAKEYYDAIFADDLYDEFGDYNFEEAERRKAMFVQKNGQEALDYVERVAGLRWQDKPPELVELEQAKKALKPYWGIEDEVMSGYPAQYKEILDQIRMLENQEENPQSVLMAKRLQRMYPAVLRARDKIARMRKMMRIRDRKIDYYFRKYYL</sequence>
<organism evidence="1">
    <name type="scientific">viral metagenome</name>
    <dbReference type="NCBI Taxonomy" id="1070528"/>
    <lineage>
        <taxon>unclassified sequences</taxon>
        <taxon>metagenomes</taxon>
        <taxon>organismal metagenomes</taxon>
    </lineage>
</organism>
<reference evidence="1" key="1">
    <citation type="submission" date="2020-03" db="EMBL/GenBank/DDBJ databases">
        <title>The deep terrestrial virosphere.</title>
        <authorList>
            <person name="Holmfeldt K."/>
            <person name="Nilsson E."/>
            <person name="Simone D."/>
            <person name="Lopez-Fernandez M."/>
            <person name="Wu X."/>
            <person name="de Brujin I."/>
            <person name="Lundin D."/>
            <person name="Andersson A."/>
            <person name="Bertilsson S."/>
            <person name="Dopson M."/>
        </authorList>
    </citation>
    <scope>NUCLEOTIDE SEQUENCE</scope>
    <source>
        <strain evidence="2">MM415A00595</strain>
        <strain evidence="1">MM415B00994</strain>
    </source>
</reference>
<evidence type="ECO:0000313" key="2">
    <source>
        <dbReference type="EMBL" id="QJA81074.1"/>
    </source>
</evidence>
<dbReference type="EMBL" id="MT141432">
    <property type="protein sequence ID" value="QJA61158.1"/>
    <property type="molecule type" value="Genomic_DNA"/>
</dbReference>
<gene>
    <name evidence="2" type="ORF">MM415A00595_0015</name>
    <name evidence="1" type="ORF">MM415B00994_0015</name>
</gene>
<dbReference type="EMBL" id="MT142446">
    <property type="protein sequence ID" value="QJA81074.1"/>
    <property type="molecule type" value="Genomic_DNA"/>
</dbReference>